<dbReference type="PANTHER" id="PTHR30283:SF4">
    <property type="entry name" value="PEROXIDE STRESS RESISTANCE PROTEIN YAAA"/>
    <property type="match status" value="1"/>
</dbReference>
<proteinExistence type="predicted"/>
<comment type="caution">
    <text evidence="2">The sequence shown here is derived from an EMBL/GenBank/DDBJ whole genome shotgun (WGS) entry which is preliminary data.</text>
</comment>
<dbReference type="GO" id="GO:0005829">
    <property type="term" value="C:cytosol"/>
    <property type="evidence" value="ECO:0007669"/>
    <property type="project" value="TreeGrafter"/>
</dbReference>
<dbReference type="AlphaFoldDB" id="A0A4Q2M5R7"/>
<dbReference type="GO" id="GO:0033194">
    <property type="term" value="P:response to hydroperoxide"/>
    <property type="evidence" value="ECO:0007669"/>
    <property type="project" value="TreeGrafter"/>
</dbReference>
<dbReference type="Proteomes" id="UP000581087">
    <property type="component" value="Unassembled WGS sequence"/>
</dbReference>
<evidence type="ECO:0000313" key="3">
    <source>
        <dbReference type="Proteomes" id="UP000292686"/>
    </source>
</evidence>
<dbReference type="RefSeq" id="WP_129176682.1">
    <property type="nucleotide sequence ID" value="NZ_JACCBI010000001.1"/>
</dbReference>
<reference evidence="1 4" key="2">
    <citation type="submission" date="2020-07" db="EMBL/GenBank/DDBJ databases">
        <title>Sequencing the genomes of 1000 actinobacteria strains.</title>
        <authorList>
            <person name="Klenk H.-P."/>
        </authorList>
    </citation>
    <scope>NUCLEOTIDE SEQUENCE [LARGE SCALE GENOMIC DNA]</scope>
    <source>
        <strain evidence="1 4">DSM 23870</strain>
    </source>
</reference>
<dbReference type="EMBL" id="SDPM01000009">
    <property type="protein sequence ID" value="RXZ85543.1"/>
    <property type="molecule type" value="Genomic_DNA"/>
</dbReference>
<dbReference type="InterPro" id="IPR005583">
    <property type="entry name" value="YaaA"/>
</dbReference>
<evidence type="ECO:0000313" key="4">
    <source>
        <dbReference type="Proteomes" id="UP000581087"/>
    </source>
</evidence>
<name>A0A4Q2M5R7_9MICO</name>
<evidence type="ECO:0000313" key="1">
    <source>
        <dbReference type="EMBL" id="NYD65751.1"/>
    </source>
</evidence>
<protein>
    <submittedName>
        <fullName evidence="2">Peroxide stress protein YaaA</fullName>
    </submittedName>
</protein>
<dbReference type="PANTHER" id="PTHR30283">
    <property type="entry name" value="PEROXIDE STRESS RESPONSE PROTEIN YAAA"/>
    <property type="match status" value="1"/>
</dbReference>
<sequence length="251" mass="27228">MLILLPPSETKRDGGGAPRLDVTSLAFPRLAPERRVVVKALRELARDDDESARALKLGPQQSHELARNRSFTTSPTMPAIDRFTGVLFDGLEAHTLTEAERSFAGEHVLIHSALLGPVSALDSVPAYRLSHNSRLPGVSLRSHWAAPVAAQIAAHDGLVLDLRSEGYAALGPRPKRDDSVFVRVVSEGDDGRRRALNHFNKKAKGEFTRAVLQQGAAFDTVDDAIDGARSVGWRLERSSDPGELELVVAAH</sequence>
<accession>A0A4Q2M5R7</accession>
<evidence type="ECO:0000313" key="2">
    <source>
        <dbReference type="EMBL" id="RXZ85543.1"/>
    </source>
</evidence>
<organism evidence="2 3">
    <name type="scientific">Agromyces atrinae</name>
    <dbReference type="NCBI Taxonomy" id="592376"/>
    <lineage>
        <taxon>Bacteria</taxon>
        <taxon>Bacillati</taxon>
        <taxon>Actinomycetota</taxon>
        <taxon>Actinomycetes</taxon>
        <taxon>Micrococcales</taxon>
        <taxon>Microbacteriaceae</taxon>
        <taxon>Agromyces</taxon>
    </lineage>
</organism>
<gene>
    <name evidence="1" type="ORF">BJ972_000270</name>
    <name evidence="2" type="ORF">ESP50_15200</name>
</gene>
<dbReference type="OrthoDB" id="3210767at2"/>
<dbReference type="Pfam" id="PF03883">
    <property type="entry name" value="H2O2_YaaD"/>
    <property type="match status" value="1"/>
</dbReference>
<dbReference type="Proteomes" id="UP000292686">
    <property type="component" value="Unassembled WGS sequence"/>
</dbReference>
<dbReference type="EMBL" id="JACCBI010000001">
    <property type="protein sequence ID" value="NYD65751.1"/>
    <property type="molecule type" value="Genomic_DNA"/>
</dbReference>
<reference evidence="2 3" key="1">
    <citation type="submission" date="2019-01" db="EMBL/GenBank/DDBJ databases">
        <title>Agromyces.</title>
        <authorList>
            <person name="Li J."/>
        </authorList>
    </citation>
    <scope>NUCLEOTIDE SEQUENCE [LARGE SCALE GENOMIC DNA]</scope>
    <source>
        <strain evidence="2 3">DSM 23870</strain>
    </source>
</reference>
<keyword evidence="3" id="KW-1185">Reference proteome</keyword>